<evidence type="ECO:0000256" key="1">
    <source>
        <dbReference type="ARBA" id="ARBA00004211"/>
    </source>
</evidence>
<feature type="domain" description="T-SNARE coiled-coil homology" evidence="8">
    <location>
        <begin position="171"/>
        <end position="233"/>
    </location>
</feature>
<dbReference type="InterPro" id="IPR010989">
    <property type="entry name" value="SNARE"/>
</dbReference>
<proteinExistence type="inferred from homology"/>
<evidence type="ECO:0000313" key="10">
    <source>
        <dbReference type="EMBL" id="GET04442.1"/>
    </source>
</evidence>
<dbReference type="SUPFAM" id="SSF47661">
    <property type="entry name" value="t-snare proteins"/>
    <property type="match status" value="1"/>
</dbReference>
<comment type="similarity">
    <text evidence="2">Belongs to the syntaxin family.</text>
</comment>
<evidence type="ECO:0000259" key="8">
    <source>
        <dbReference type="PROSITE" id="PS50192"/>
    </source>
</evidence>
<evidence type="ECO:0000256" key="2">
    <source>
        <dbReference type="ARBA" id="ARBA00009063"/>
    </source>
</evidence>
<dbReference type="GO" id="GO:0000149">
    <property type="term" value="F:SNARE binding"/>
    <property type="evidence" value="ECO:0007669"/>
    <property type="project" value="TreeGrafter"/>
</dbReference>
<feature type="region of interest" description="Disordered" evidence="6">
    <location>
        <begin position="271"/>
        <end position="304"/>
    </location>
</feature>
<dbReference type="Proteomes" id="UP000615446">
    <property type="component" value="Unassembled WGS sequence"/>
</dbReference>
<dbReference type="GO" id="GO:0005886">
    <property type="term" value="C:plasma membrane"/>
    <property type="evidence" value="ECO:0007669"/>
    <property type="project" value="TreeGrafter"/>
</dbReference>
<dbReference type="InterPro" id="IPR000727">
    <property type="entry name" value="T_SNARE_dom"/>
</dbReference>
<dbReference type="OrthoDB" id="10255013at2759"/>
<dbReference type="GO" id="GO:0006906">
    <property type="term" value="P:vesicle fusion"/>
    <property type="evidence" value="ECO:0007669"/>
    <property type="project" value="TreeGrafter"/>
</dbReference>
<dbReference type="Proteomes" id="UP000247702">
    <property type="component" value="Unassembled WGS sequence"/>
</dbReference>
<evidence type="ECO:0000256" key="5">
    <source>
        <dbReference type="ARBA" id="ARBA00023136"/>
    </source>
</evidence>
<name>A0A2Z6R4G5_9GLOM</name>
<dbReference type="InterPro" id="IPR006011">
    <property type="entry name" value="Syntaxin_N"/>
</dbReference>
<keyword evidence="5 7" id="KW-0472">Membrane</keyword>
<reference evidence="9 11" key="1">
    <citation type="submission" date="2017-11" db="EMBL/GenBank/DDBJ databases">
        <title>The genome of Rhizophagus clarus HR1 reveals common genetic basis of auxotrophy among arbuscular mycorrhizal fungi.</title>
        <authorList>
            <person name="Kobayashi Y."/>
        </authorList>
    </citation>
    <scope>NUCLEOTIDE SEQUENCE [LARGE SCALE GENOMIC DNA]</scope>
    <source>
        <strain evidence="9 11">HR1</strain>
    </source>
</reference>
<evidence type="ECO:0000256" key="3">
    <source>
        <dbReference type="ARBA" id="ARBA00022692"/>
    </source>
</evidence>
<sequence length="304" mass="34488">MAHSPGFNASGQFLEEASAIDEGIQKIQSNIDRIQILQTHILVSTSNQQEDIHGKERESLITETKNLLFEFKDRIKKIQYENVRLPKNDTNLSIRKQRHQYLHEKFTKVLDEYRNVEDTYMRQQKERMARQYRVVNPEANQQEIDDYLDNPSGRPVFQQAVIRTSEARAALAEVQKRHGDIKQIEQTISELASLFSEMQLQVEEQDPVLASVEEEVTETLVKVEKAGDALASANKDARGARKKKWILAGIISLIAFIIVVIIIFQFSKYRSPDSGTSTTTSTTTITATSNTLATPRPTSTLSPP</sequence>
<dbReference type="Gene3D" id="1.20.58.70">
    <property type="match status" value="1"/>
</dbReference>
<dbReference type="PANTHER" id="PTHR19957:SF307">
    <property type="entry name" value="PROTEIN SSO1-RELATED"/>
    <property type="match status" value="1"/>
</dbReference>
<dbReference type="SMART" id="SM00397">
    <property type="entry name" value="t_SNARE"/>
    <property type="match status" value="1"/>
</dbReference>
<evidence type="ECO:0000313" key="11">
    <source>
        <dbReference type="Proteomes" id="UP000247702"/>
    </source>
</evidence>
<reference evidence="10" key="2">
    <citation type="submission" date="2019-10" db="EMBL/GenBank/DDBJ databases">
        <title>Conservation and host-specific expression of non-tandemly repeated heterogenous ribosome RNA gene in arbuscular mycorrhizal fungi.</title>
        <authorList>
            <person name="Maeda T."/>
            <person name="Kobayashi Y."/>
            <person name="Nakagawa T."/>
            <person name="Ezawa T."/>
            <person name="Yamaguchi K."/>
            <person name="Bino T."/>
            <person name="Nishimoto Y."/>
            <person name="Shigenobu S."/>
            <person name="Kawaguchi M."/>
        </authorList>
    </citation>
    <scope>NUCLEOTIDE SEQUENCE</scope>
    <source>
        <strain evidence="10">HR1</strain>
    </source>
</reference>
<dbReference type="EMBL" id="BLAL01000356">
    <property type="protein sequence ID" value="GET04442.1"/>
    <property type="molecule type" value="Genomic_DNA"/>
</dbReference>
<keyword evidence="4 7" id="KW-1133">Transmembrane helix</keyword>
<accession>A0A2Z6R4G5</accession>
<protein>
    <submittedName>
        <fullName evidence="10">SNARE Psy1</fullName>
    </submittedName>
</protein>
<evidence type="ECO:0000256" key="6">
    <source>
        <dbReference type="SAM" id="MobiDB-lite"/>
    </source>
</evidence>
<dbReference type="Pfam" id="PF00804">
    <property type="entry name" value="Syntaxin"/>
    <property type="match status" value="1"/>
</dbReference>
<dbReference type="GO" id="GO:0048278">
    <property type="term" value="P:vesicle docking"/>
    <property type="evidence" value="ECO:0007669"/>
    <property type="project" value="TreeGrafter"/>
</dbReference>
<evidence type="ECO:0000256" key="4">
    <source>
        <dbReference type="ARBA" id="ARBA00022989"/>
    </source>
</evidence>
<dbReference type="GO" id="GO:0012505">
    <property type="term" value="C:endomembrane system"/>
    <property type="evidence" value="ECO:0007669"/>
    <property type="project" value="TreeGrafter"/>
</dbReference>
<dbReference type="EMBL" id="BEXD01001149">
    <property type="protein sequence ID" value="GBB92614.1"/>
    <property type="molecule type" value="Genomic_DNA"/>
</dbReference>
<dbReference type="GO" id="GO:0006887">
    <property type="term" value="P:exocytosis"/>
    <property type="evidence" value="ECO:0007669"/>
    <property type="project" value="TreeGrafter"/>
</dbReference>
<gene>
    <name evidence="10" type="ORF">RCL2_003074500</name>
    <name evidence="9" type="ORF">RclHR1_20310001</name>
</gene>
<comment type="caution">
    <text evidence="9">The sequence shown here is derived from an EMBL/GenBank/DDBJ whole genome shotgun (WGS) entry which is preliminary data.</text>
</comment>
<dbReference type="AlphaFoldDB" id="A0A2Z6R4G5"/>
<dbReference type="GO" id="GO:0031201">
    <property type="term" value="C:SNARE complex"/>
    <property type="evidence" value="ECO:0007669"/>
    <property type="project" value="TreeGrafter"/>
</dbReference>
<comment type="subcellular location">
    <subcellularLocation>
        <location evidence="1">Membrane</location>
        <topology evidence="1">Single-pass type IV membrane protein</topology>
    </subcellularLocation>
</comment>
<dbReference type="InterPro" id="IPR045242">
    <property type="entry name" value="Syntaxin"/>
</dbReference>
<feature type="transmembrane region" description="Helical" evidence="7">
    <location>
        <begin position="245"/>
        <end position="266"/>
    </location>
</feature>
<keyword evidence="3 7" id="KW-0812">Transmembrane</keyword>
<dbReference type="SMART" id="SM00503">
    <property type="entry name" value="SynN"/>
    <property type="match status" value="1"/>
</dbReference>
<evidence type="ECO:0000313" key="9">
    <source>
        <dbReference type="EMBL" id="GBB92614.1"/>
    </source>
</evidence>
<dbReference type="PROSITE" id="PS50192">
    <property type="entry name" value="T_SNARE"/>
    <property type="match status" value="1"/>
</dbReference>
<keyword evidence="11" id="KW-1185">Reference proteome</keyword>
<dbReference type="STRING" id="94130.A0A2Z6R4G5"/>
<dbReference type="GO" id="GO:0005484">
    <property type="term" value="F:SNAP receptor activity"/>
    <property type="evidence" value="ECO:0007669"/>
    <property type="project" value="TreeGrafter"/>
</dbReference>
<dbReference type="PANTHER" id="PTHR19957">
    <property type="entry name" value="SYNTAXIN"/>
    <property type="match status" value="1"/>
</dbReference>
<evidence type="ECO:0000256" key="7">
    <source>
        <dbReference type="SAM" id="Phobius"/>
    </source>
</evidence>
<feature type="compositionally biased region" description="Low complexity" evidence="6">
    <location>
        <begin position="274"/>
        <end position="294"/>
    </location>
</feature>
<dbReference type="GO" id="GO:0006886">
    <property type="term" value="P:intracellular protein transport"/>
    <property type="evidence" value="ECO:0007669"/>
    <property type="project" value="TreeGrafter"/>
</dbReference>
<organism evidence="9 11">
    <name type="scientific">Rhizophagus clarus</name>
    <dbReference type="NCBI Taxonomy" id="94130"/>
    <lineage>
        <taxon>Eukaryota</taxon>
        <taxon>Fungi</taxon>
        <taxon>Fungi incertae sedis</taxon>
        <taxon>Mucoromycota</taxon>
        <taxon>Glomeromycotina</taxon>
        <taxon>Glomeromycetes</taxon>
        <taxon>Glomerales</taxon>
        <taxon>Glomeraceae</taxon>
        <taxon>Rhizophagus</taxon>
    </lineage>
</organism>